<dbReference type="Pfam" id="PF01935">
    <property type="entry name" value="DUF87"/>
    <property type="match status" value="1"/>
</dbReference>
<dbReference type="EMBL" id="JXKC01000020">
    <property type="protein sequence ID" value="PCS15660.1"/>
    <property type="molecule type" value="Genomic_DNA"/>
</dbReference>
<dbReference type="Gene3D" id="3.40.50.300">
    <property type="entry name" value="P-loop containing nucleotide triphosphate hydrolases"/>
    <property type="match status" value="1"/>
</dbReference>
<dbReference type="Proteomes" id="UP000218711">
    <property type="component" value="Unassembled WGS sequence"/>
</dbReference>
<evidence type="ECO:0000259" key="1">
    <source>
        <dbReference type="Pfam" id="PF01935"/>
    </source>
</evidence>
<organism evidence="2 3">
    <name type="scientific">Lactococcus cremoris subsp. tructae</name>
    <dbReference type="NCBI Taxonomy" id="542833"/>
    <lineage>
        <taxon>Bacteria</taxon>
        <taxon>Bacillati</taxon>
        <taxon>Bacillota</taxon>
        <taxon>Bacilli</taxon>
        <taxon>Lactobacillales</taxon>
        <taxon>Streptococcaceae</taxon>
        <taxon>Lactococcus</taxon>
    </lineage>
</organism>
<evidence type="ECO:0000313" key="2">
    <source>
        <dbReference type="EMBL" id="PCS15660.1"/>
    </source>
</evidence>
<dbReference type="InterPro" id="IPR027417">
    <property type="entry name" value="P-loop_NTPase"/>
</dbReference>
<dbReference type="SUPFAM" id="SSF52540">
    <property type="entry name" value="P-loop containing nucleoside triphosphate hydrolases"/>
    <property type="match status" value="1"/>
</dbReference>
<dbReference type="AlphaFoldDB" id="A0A2A5SP78"/>
<dbReference type="NCBIfam" id="NF045971">
    <property type="entry name" value="conju_CD1110"/>
    <property type="match status" value="1"/>
</dbReference>
<evidence type="ECO:0000313" key="3">
    <source>
        <dbReference type="Proteomes" id="UP000218711"/>
    </source>
</evidence>
<name>A0A2A5SP78_LACLC</name>
<comment type="caution">
    <text evidence="2">The sequence shown here is derived from an EMBL/GenBank/DDBJ whole genome shotgun (WGS) entry which is preliminary data.</text>
</comment>
<gene>
    <name evidence="2" type="ORF">RU92_GL001619</name>
</gene>
<sequence length="806" mass="91661">MILKKKTKSNLWQQLQKPEKQRLNRFYQSFDKHNTAKDYLYYQDLFESGLMKITDDFYSKTYGFNDIVYSNAPKEKQDSIWGSYVDALNLLTEEDAIQLSLVTRRVSKEQYRKETNYPLKNDKYEIYREEFNELTNSAYENGKSNFRTSKYFTFRTIADSPVRANSQLETVKQSFAKELSTSGVRLYPLSGQERLEAIGSITRPGKFIRPVFNDLKVLKAAGRPLSTKDILAPNSIDPKLMGINVGEQYGRVLYVRDYQYSMDDRMMKELTEIGHESVIAIHAQPYGIGESSKMLRSKSVDIEAQIQKHEEKGAKKNIFTGVIPRKLREAYKDVDEQIDTLKDTGDRLTSSIFLIYLHEDTEEKLQRAIKDVRRVGDKFGADFATLPLLQDCGFNSILPFGMNSVDIESTFMRKLSTSNVGINVPFSNVNLEHKGGRYQGINLLSNSAILVNRKDPSLKNGSGIIWGSSGSGKSTTVKLEVISTRLSSPNDDVIMLDPEGEYSEIVREFGGEEVEISPDSDTYLNLLELPHADTKSVKENPYNIKINFIKTLLSTISEDIGELSGGDRAIIERVTTQTYKECAENGQIATLKEWHEVLNQQPEDSAKELALSLEPYVIGSQSMFAHKTNINTENSFISFNLKKLEGAMKVFGFLVISDFIWNRVVENKAKGKTTWVYIDEIEILFDNENLRKFFGVLYSRIRKYDGLPTAITQVPDNVLAYKEGQQLFENADYGIFLEQKSDSVINQIAKELNLSDDLKKYLYSSAKGGGLIRAGKTTVPFENTLPKESQLYKITNTDPDYYETAE</sequence>
<dbReference type="PANTHER" id="PTHR30121:SF6">
    <property type="entry name" value="SLR6007 PROTEIN"/>
    <property type="match status" value="1"/>
</dbReference>
<protein>
    <recommendedName>
        <fullName evidence="1">Helicase HerA central domain-containing protein</fullName>
    </recommendedName>
</protein>
<feature type="domain" description="Helicase HerA central" evidence="1">
    <location>
        <begin position="465"/>
        <end position="600"/>
    </location>
</feature>
<dbReference type="PANTHER" id="PTHR30121">
    <property type="entry name" value="UNCHARACTERIZED PROTEIN YJGR-RELATED"/>
    <property type="match status" value="1"/>
</dbReference>
<reference evidence="2 3" key="1">
    <citation type="submission" date="2014-12" db="EMBL/GenBank/DDBJ databases">
        <title>Draft genome sequences of 10 type strains of Lactococcus.</title>
        <authorList>
            <person name="Sun Z."/>
            <person name="Zhong Z."/>
            <person name="Liu W."/>
            <person name="Zhang W."/>
            <person name="Zhang H."/>
        </authorList>
    </citation>
    <scope>NUCLEOTIDE SEQUENCE [LARGE SCALE GENOMIC DNA]</scope>
    <source>
        <strain evidence="2 3">DSM 21502</strain>
    </source>
</reference>
<proteinExistence type="predicted"/>
<dbReference type="RefSeq" id="WP_096816673.1">
    <property type="nucleotide sequence ID" value="NZ_JXKC01000020.1"/>
</dbReference>
<dbReference type="InterPro" id="IPR002789">
    <property type="entry name" value="HerA_central"/>
</dbReference>
<dbReference type="InterPro" id="IPR051162">
    <property type="entry name" value="T4SS_component"/>
</dbReference>
<dbReference type="Gene3D" id="1.10.8.730">
    <property type="match status" value="1"/>
</dbReference>
<accession>A0A2A5SP78</accession>